<name>A0A2K2FK63_9CLOT</name>
<evidence type="ECO:0000313" key="3">
    <source>
        <dbReference type="Proteomes" id="UP000236151"/>
    </source>
</evidence>
<keyword evidence="1" id="KW-0472">Membrane</keyword>
<dbReference type="Proteomes" id="UP000236151">
    <property type="component" value="Unassembled WGS sequence"/>
</dbReference>
<feature type="transmembrane region" description="Helical" evidence="1">
    <location>
        <begin position="127"/>
        <end position="145"/>
    </location>
</feature>
<dbReference type="EMBL" id="NIOJ01000005">
    <property type="protein sequence ID" value="PNU00975.1"/>
    <property type="molecule type" value="Genomic_DNA"/>
</dbReference>
<dbReference type="AlphaFoldDB" id="A0A2K2FK63"/>
<evidence type="ECO:0000313" key="2">
    <source>
        <dbReference type="EMBL" id="PNU00975.1"/>
    </source>
</evidence>
<feature type="transmembrane region" description="Helical" evidence="1">
    <location>
        <begin position="101"/>
        <end position="121"/>
    </location>
</feature>
<keyword evidence="1" id="KW-1133">Transmembrane helix</keyword>
<accession>A0A2K2FK63</accession>
<dbReference type="OrthoDB" id="2086103at2"/>
<keyword evidence="1" id="KW-0812">Transmembrane</keyword>
<gene>
    <name evidence="2" type="ORF">CDQ84_03610</name>
</gene>
<comment type="caution">
    <text evidence="2">The sequence shown here is derived from an EMBL/GenBank/DDBJ whole genome shotgun (WGS) entry which is preliminary data.</text>
</comment>
<feature type="transmembrane region" description="Helical" evidence="1">
    <location>
        <begin position="274"/>
        <end position="292"/>
    </location>
</feature>
<protein>
    <recommendedName>
        <fullName evidence="4">Type II secretion system protein GspF domain-containing protein</fullName>
    </recommendedName>
</protein>
<dbReference type="RefSeq" id="WP_103080357.1">
    <property type="nucleotide sequence ID" value="NZ_CP021850.1"/>
</dbReference>
<dbReference type="KEGG" id="cthd:CDO33_00770"/>
<organism evidence="2 3">
    <name type="scientific">Clostridium thermosuccinogenes</name>
    <dbReference type="NCBI Taxonomy" id="84032"/>
    <lineage>
        <taxon>Bacteria</taxon>
        <taxon>Bacillati</taxon>
        <taxon>Bacillota</taxon>
        <taxon>Clostridia</taxon>
        <taxon>Eubacteriales</taxon>
        <taxon>Clostridiaceae</taxon>
        <taxon>Clostridium</taxon>
    </lineage>
</organism>
<keyword evidence="3" id="KW-1185">Reference proteome</keyword>
<reference evidence="3" key="1">
    <citation type="submission" date="2017-06" db="EMBL/GenBank/DDBJ databases">
        <title>Investigating the central metabolism of Clostridium thermosuccinogenes.</title>
        <authorList>
            <person name="Koendjbiharie J.G."/>
            <person name="Van Kranenburg R."/>
            <person name="Vriesendorp B."/>
        </authorList>
    </citation>
    <scope>NUCLEOTIDE SEQUENCE [LARGE SCALE GENOMIC DNA]</scope>
    <source>
        <strain evidence="3">DSM 5806</strain>
    </source>
</reference>
<sequence>MKDLVVSIHNQGAIFTMILILDAILAIIIAPRLYLILNRHLVEALGGRGEKKRPYQRYAGYVRKYIERYGSRANKDNFFTRLFRKAKAEVKRCGYYSNLAAFMYIFLRYVLPVIVFILGLLLNYPRVLPAVSGAVLIFLLVNYSMRRMRQKLENEFKYSAYKIYRYLHNQISSGVSVTDAIKTVYKVADDSKLQDNLILLAARYARTLDINSSLEEFKSNYSLQEVESLCVALKQGIETGDNKDILERQEKLMFSQYFNYIQAETDACRRKRTLITAVYALIIIIMLSIPMINDAVDAVGKIFVG</sequence>
<proteinExistence type="predicted"/>
<evidence type="ECO:0000256" key="1">
    <source>
        <dbReference type="SAM" id="Phobius"/>
    </source>
</evidence>
<evidence type="ECO:0008006" key="4">
    <source>
        <dbReference type="Google" id="ProtNLM"/>
    </source>
</evidence>
<feature type="transmembrane region" description="Helical" evidence="1">
    <location>
        <begin position="12"/>
        <end position="35"/>
    </location>
</feature>